<dbReference type="AlphaFoldDB" id="A0A2H0UBE3"/>
<dbReference type="PANTHER" id="PTHR34322:SF2">
    <property type="entry name" value="TRANSPOSASE IS200-LIKE DOMAIN-CONTAINING PROTEIN"/>
    <property type="match status" value="1"/>
</dbReference>
<evidence type="ECO:0000313" key="2">
    <source>
        <dbReference type="EMBL" id="PIR83743.1"/>
    </source>
</evidence>
<dbReference type="InterPro" id="IPR002686">
    <property type="entry name" value="Transposase_17"/>
</dbReference>
<evidence type="ECO:0000313" key="3">
    <source>
        <dbReference type="Proteomes" id="UP000231192"/>
    </source>
</evidence>
<dbReference type="SUPFAM" id="SSF143422">
    <property type="entry name" value="Transposase IS200-like"/>
    <property type="match status" value="1"/>
</dbReference>
<dbReference type="GO" id="GO:0004803">
    <property type="term" value="F:transposase activity"/>
    <property type="evidence" value="ECO:0007669"/>
    <property type="project" value="InterPro"/>
</dbReference>
<protein>
    <recommendedName>
        <fullName evidence="1">Transposase IS200-like domain-containing protein</fullName>
    </recommendedName>
</protein>
<name>A0A2H0UBE3_9BACT</name>
<evidence type="ECO:0000259" key="1">
    <source>
        <dbReference type="SMART" id="SM01321"/>
    </source>
</evidence>
<dbReference type="SMART" id="SM01321">
    <property type="entry name" value="Y1_Tnp"/>
    <property type="match status" value="1"/>
</dbReference>
<feature type="domain" description="Transposase IS200-like" evidence="1">
    <location>
        <begin position="1"/>
        <end position="138"/>
    </location>
</feature>
<dbReference type="Proteomes" id="UP000231192">
    <property type="component" value="Unassembled WGS sequence"/>
</dbReference>
<dbReference type="GO" id="GO:0003677">
    <property type="term" value="F:DNA binding"/>
    <property type="evidence" value="ECO:0007669"/>
    <property type="project" value="InterPro"/>
</dbReference>
<dbReference type="PANTHER" id="PTHR34322">
    <property type="entry name" value="TRANSPOSASE, Y1_TNP DOMAIN-CONTAINING"/>
    <property type="match status" value="1"/>
</dbReference>
<dbReference type="Gene3D" id="3.30.70.1290">
    <property type="entry name" value="Transposase IS200-like"/>
    <property type="match status" value="1"/>
</dbReference>
<dbReference type="Pfam" id="PF01797">
    <property type="entry name" value="Y1_Tnp"/>
    <property type="match status" value="1"/>
</dbReference>
<dbReference type="EMBL" id="PFBK01000008">
    <property type="protein sequence ID" value="PIR83743.1"/>
    <property type="molecule type" value="Genomic_DNA"/>
</dbReference>
<reference evidence="3" key="1">
    <citation type="submission" date="2017-09" db="EMBL/GenBank/DDBJ databases">
        <title>Depth-based differentiation of microbial function through sediment-hosted aquifers and enrichment of novel symbionts in the deep terrestrial subsurface.</title>
        <authorList>
            <person name="Probst A.J."/>
            <person name="Ladd B."/>
            <person name="Jarett J.K."/>
            <person name="Geller-Mcgrath D.E."/>
            <person name="Sieber C.M.K."/>
            <person name="Emerson J.B."/>
            <person name="Anantharaman K."/>
            <person name="Thomas B.C."/>
            <person name="Malmstrom R."/>
            <person name="Stieglmeier M."/>
            <person name="Klingl A."/>
            <person name="Woyke T."/>
            <person name="Ryan C.M."/>
            <person name="Banfield J.F."/>
        </authorList>
    </citation>
    <scope>NUCLEOTIDE SEQUENCE [LARGE SCALE GENOMIC DNA]</scope>
</reference>
<proteinExistence type="predicted"/>
<dbReference type="InterPro" id="IPR036515">
    <property type="entry name" value="Transposase_17_sf"/>
</dbReference>
<gene>
    <name evidence="2" type="ORF">COU18_03665</name>
</gene>
<sequence length="220" mass="26559">MELYHVLNRGVDKRTLFLDDKDRARFVHDMWEFNDIEDAKNVWYRAPQYSGLRNHYMEKERIIDLHAWCIMGNHYHLLISERVDGGLTKFIRRLNVGYANYFNERYKRKGTLFQGRSKKILINTDPHFLHILNYIHSNPLDFSRDGKRWREKKLPSATDALKNLEKYKWSSYLDYTGTHNFPSVLTTELFSDVFKDYKKEILSFLQSNEARTIKEYQLEY</sequence>
<comment type="caution">
    <text evidence="2">The sequence shown here is derived from an EMBL/GenBank/DDBJ whole genome shotgun (WGS) entry which is preliminary data.</text>
</comment>
<accession>A0A2H0UBE3</accession>
<dbReference type="GO" id="GO:0006313">
    <property type="term" value="P:DNA transposition"/>
    <property type="evidence" value="ECO:0007669"/>
    <property type="project" value="InterPro"/>
</dbReference>
<organism evidence="2 3">
    <name type="scientific">Candidatus Kaiserbacteria bacterium CG10_big_fil_rev_8_21_14_0_10_51_14</name>
    <dbReference type="NCBI Taxonomy" id="1974610"/>
    <lineage>
        <taxon>Bacteria</taxon>
        <taxon>Candidatus Kaiseribacteriota</taxon>
    </lineage>
</organism>